<comment type="subcellular location">
    <subcellularLocation>
        <location evidence="1">Mitochondrion outer membrane</location>
    </subcellularLocation>
</comment>
<keyword evidence="6" id="KW-0496">Mitochondrion</keyword>
<dbReference type="OrthoDB" id="5835136at2759"/>
<dbReference type="InterPro" id="IPR033468">
    <property type="entry name" value="Metaxin_GST"/>
</dbReference>
<evidence type="ECO:0000256" key="6">
    <source>
        <dbReference type="ARBA" id="ARBA00023128"/>
    </source>
</evidence>
<organism evidence="10 11">
    <name type="scientific">Elsinoe ampelina</name>
    <dbReference type="NCBI Taxonomy" id="302913"/>
    <lineage>
        <taxon>Eukaryota</taxon>
        <taxon>Fungi</taxon>
        <taxon>Dikarya</taxon>
        <taxon>Ascomycota</taxon>
        <taxon>Pezizomycotina</taxon>
        <taxon>Dothideomycetes</taxon>
        <taxon>Dothideomycetidae</taxon>
        <taxon>Myriangiales</taxon>
        <taxon>Elsinoaceae</taxon>
        <taxon>Elsinoe</taxon>
    </lineage>
</organism>
<dbReference type="GO" id="GO:0015031">
    <property type="term" value="P:protein transport"/>
    <property type="evidence" value="ECO:0007669"/>
    <property type="project" value="UniProtKB-KW"/>
</dbReference>
<evidence type="ECO:0000256" key="3">
    <source>
        <dbReference type="ARBA" id="ARBA00022448"/>
    </source>
</evidence>
<evidence type="ECO:0000256" key="1">
    <source>
        <dbReference type="ARBA" id="ARBA00004294"/>
    </source>
</evidence>
<dbReference type="PANTHER" id="PTHR12289">
    <property type="entry name" value="METAXIN RELATED"/>
    <property type="match status" value="1"/>
</dbReference>
<dbReference type="InterPro" id="IPR036282">
    <property type="entry name" value="Glutathione-S-Trfase_C_sf"/>
</dbReference>
<keyword evidence="4" id="KW-1000">Mitochondrion outer membrane</keyword>
<keyword evidence="11" id="KW-1185">Reference proteome</keyword>
<keyword evidence="3" id="KW-0813">Transport</keyword>
<protein>
    <submittedName>
        <fullName evidence="10">Tom37 C-terminal domain-containing protein</fullName>
    </submittedName>
</protein>
<feature type="domain" description="Mitochondrial outer membrane transport complex Sam37/metaxin N-terminal" evidence="8">
    <location>
        <begin position="19"/>
        <end position="129"/>
    </location>
</feature>
<evidence type="ECO:0000256" key="4">
    <source>
        <dbReference type="ARBA" id="ARBA00022787"/>
    </source>
</evidence>
<evidence type="ECO:0000259" key="8">
    <source>
        <dbReference type="Pfam" id="PF10568"/>
    </source>
</evidence>
<feature type="domain" description="Metaxin glutathione S-transferase" evidence="9">
    <location>
        <begin position="206"/>
        <end position="269"/>
    </location>
</feature>
<comment type="similarity">
    <text evidence="2">Belongs to the metaxin family.</text>
</comment>
<evidence type="ECO:0000313" key="11">
    <source>
        <dbReference type="Proteomes" id="UP000799538"/>
    </source>
</evidence>
<dbReference type="Proteomes" id="UP000799538">
    <property type="component" value="Unassembled WGS sequence"/>
</dbReference>
<proteinExistence type="inferred from homology"/>
<dbReference type="Pfam" id="PF17171">
    <property type="entry name" value="GST_C_6"/>
    <property type="match status" value="1"/>
</dbReference>
<dbReference type="InterPro" id="IPR050931">
    <property type="entry name" value="Mito_Protein_Transport_Metaxin"/>
</dbReference>
<evidence type="ECO:0000313" key="10">
    <source>
        <dbReference type="EMBL" id="KAF2224463.1"/>
    </source>
</evidence>
<dbReference type="PANTHER" id="PTHR12289:SF41">
    <property type="entry name" value="FAILED AXON CONNECTIONS-RELATED"/>
    <property type="match status" value="1"/>
</dbReference>
<dbReference type="EMBL" id="ML992505">
    <property type="protein sequence ID" value="KAF2224463.1"/>
    <property type="molecule type" value="Genomic_DNA"/>
</dbReference>
<keyword evidence="7" id="KW-0472">Membrane</keyword>
<dbReference type="GO" id="GO:0007005">
    <property type="term" value="P:mitochondrion organization"/>
    <property type="evidence" value="ECO:0007669"/>
    <property type="project" value="TreeGrafter"/>
</dbReference>
<evidence type="ECO:0000256" key="5">
    <source>
        <dbReference type="ARBA" id="ARBA00022927"/>
    </source>
</evidence>
<feature type="non-terminal residue" evidence="10">
    <location>
        <position position="395"/>
    </location>
</feature>
<evidence type="ECO:0000256" key="7">
    <source>
        <dbReference type="ARBA" id="ARBA00023136"/>
    </source>
</evidence>
<evidence type="ECO:0000256" key="2">
    <source>
        <dbReference type="ARBA" id="ARBA00009170"/>
    </source>
</evidence>
<sequence>MKLYILGPAFGCPSIDAQCNAAVALVKSEADRKGRAWELICAADSFDELPYLDDEGVRYHGFSSIAQHLNPEKKSAEDFALEAFIESNGQTLLDVSLYVSYENYAAKTRPSFTRILPWYINYLLPPERRAAARKRTEHLGITGIDMDDVHESVIDQPESMSVAERKFDEEAKTRARTLLGRRHTVKSMLRQSAAAGAFKLKNLANNFYEPLAEQLEGKSYLGAGDGISQVDCLAYGYLSLLLYPKLPQAWAAEIMQKEYPTLARYVDRVRDQLQLRVEDGTVESLFVGTGKGATLPWTRPEKISVGHRFASCGQALLRHLPVMPKPSPIIAEEDSQSRSGTIDQLLPHAAGISLATILVGGWLLYRNGIWPRGEQVQIFGRKRLSDYGAAGSALA</sequence>
<name>A0A6A6GG25_9PEZI</name>
<gene>
    <name evidence="10" type="ORF">BDZ85DRAFT_177799</name>
</gene>
<evidence type="ECO:0000259" key="9">
    <source>
        <dbReference type="Pfam" id="PF17171"/>
    </source>
</evidence>
<dbReference type="AlphaFoldDB" id="A0A6A6GG25"/>
<dbReference type="InterPro" id="IPR019564">
    <property type="entry name" value="Sam37/metaxin_N"/>
</dbReference>
<keyword evidence="5" id="KW-0653">Protein transport</keyword>
<dbReference type="SUPFAM" id="SSF47616">
    <property type="entry name" value="GST C-terminal domain-like"/>
    <property type="match status" value="1"/>
</dbReference>
<dbReference type="Pfam" id="PF10568">
    <property type="entry name" value="Tom37"/>
    <property type="match status" value="1"/>
</dbReference>
<accession>A0A6A6GG25</accession>
<reference evidence="11" key="1">
    <citation type="journal article" date="2020" name="Stud. Mycol.">
        <title>101 Dothideomycetes genomes: A test case for predicting lifestyles and emergence of pathogens.</title>
        <authorList>
            <person name="Haridas S."/>
            <person name="Albert R."/>
            <person name="Binder M."/>
            <person name="Bloem J."/>
            <person name="LaButti K."/>
            <person name="Salamov A."/>
            <person name="Andreopoulos B."/>
            <person name="Baker S."/>
            <person name="Barry K."/>
            <person name="Bills G."/>
            <person name="Bluhm B."/>
            <person name="Cannon C."/>
            <person name="Castanera R."/>
            <person name="Culley D."/>
            <person name="Daum C."/>
            <person name="Ezra D."/>
            <person name="Gonzalez J."/>
            <person name="Henrissat B."/>
            <person name="Kuo A."/>
            <person name="Liang C."/>
            <person name="Lipzen A."/>
            <person name="Lutzoni F."/>
            <person name="Magnuson J."/>
            <person name="Mondo S."/>
            <person name="Nolan M."/>
            <person name="Ohm R."/>
            <person name="Pangilinan J."/>
            <person name="Park H.-J."/>
            <person name="Ramirez L."/>
            <person name="Alfaro M."/>
            <person name="Sun H."/>
            <person name="Tritt A."/>
            <person name="Yoshinaga Y."/>
            <person name="Zwiers L.-H."/>
            <person name="Turgeon B."/>
            <person name="Goodwin S."/>
            <person name="Spatafora J."/>
            <person name="Crous P."/>
            <person name="Grigoriev I."/>
        </authorList>
    </citation>
    <scope>NUCLEOTIDE SEQUENCE [LARGE SCALE GENOMIC DNA]</scope>
    <source>
        <strain evidence="11">CECT 20119</strain>
    </source>
</reference>
<dbReference type="GO" id="GO:0001401">
    <property type="term" value="C:SAM complex"/>
    <property type="evidence" value="ECO:0007669"/>
    <property type="project" value="InterPro"/>
</dbReference>